<feature type="compositionally biased region" description="Low complexity" evidence="1">
    <location>
        <begin position="18"/>
        <end position="30"/>
    </location>
</feature>
<gene>
    <name evidence="3" type="ORF">CCHL11_08328</name>
</gene>
<accession>A0A1Q8RZU1</accession>
<proteinExistence type="predicted"/>
<name>A0A1Q8RZU1_9PEZI</name>
<feature type="transmembrane region" description="Helical" evidence="2">
    <location>
        <begin position="275"/>
        <end position="295"/>
    </location>
</feature>
<feature type="compositionally biased region" description="Basic and acidic residues" evidence="1">
    <location>
        <begin position="384"/>
        <end position="401"/>
    </location>
</feature>
<dbReference type="PANTHER" id="PTHR35184">
    <property type="entry name" value="YALI0C10208P"/>
    <property type="match status" value="1"/>
</dbReference>
<dbReference type="OrthoDB" id="3357002at2759"/>
<sequence>MNSTVPDRGAPPNPNPNPQAQDGPTGGPLMPLGPPDPANGPFLGGVPTKNLDLPVTLMFMLMFMLGFYIHLTIFRRNSKRGHKFLISDLVVDFCAIRTVTCIFRIVWSTMTTRYIVFFAVLFENSGPSLLYAVNMFFAQRLVRSIHPRVGWFPAFSQITFVLLISVPVFLILNLVSVVLIFFSQGNPDRQKTGEDLLKFGSSWNTWLSVFPILIVSMALAVPGPKPERFGTGSQRVKVALLYFASLLLSTGQVVRMYTLFNPQLPGTDSTIFGKAVFYTTGFFFEITVVALYAIFRIDLRYHIPNGSSGPGDYSGDKNRGKYTVEEIEWLIGNMGVPHHIMRERKGPDDMEMVFTIFFATKHKGLEYKGNGGRPDSGDASEASLEAKDVAESEAALPERAKRVTRRQSIMEALNPPPRMARRPAAATVYPDTYAQMEAGPPRRPARASVYSDFETGRGFRGSLESRYYQYWSTPRPYGK</sequence>
<organism evidence="3 4">
    <name type="scientific">Colletotrichum chlorophyti</name>
    <dbReference type="NCBI Taxonomy" id="708187"/>
    <lineage>
        <taxon>Eukaryota</taxon>
        <taxon>Fungi</taxon>
        <taxon>Dikarya</taxon>
        <taxon>Ascomycota</taxon>
        <taxon>Pezizomycotina</taxon>
        <taxon>Sordariomycetes</taxon>
        <taxon>Hypocreomycetidae</taxon>
        <taxon>Glomerellales</taxon>
        <taxon>Glomerellaceae</taxon>
        <taxon>Colletotrichum</taxon>
    </lineage>
</organism>
<keyword evidence="2" id="KW-1133">Transmembrane helix</keyword>
<evidence type="ECO:0000256" key="1">
    <source>
        <dbReference type="SAM" id="MobiDB-lite"/>
    </source>
</evidence>
<feature type="region of interest" description="Disordered" evidence="1">
    <location>
        <begin position="367"/>
        <end position="422"/>
    </location>
</feature>
<protein>
    <submittedName>
        <fullName evidence="3">Uncharacterized protein</fullName>
    </submittedName>
</protein>
<dbReference type="InterPro" id="IPR021460">
    <property type="entry name" value="DUF3112"/>
</dbReference>
<evidence type="ECO:0000256" key="2">
    <source>
        <dbReference type="SAM" id="Phobius"/>
    </source>
</evidence>
<reference evidence="3 4" key="1">
    <citation type="submission" date="2016-11" db="EMBL/GenBank/DDBJ databases">
        <title>Draft Genome Assembly of Colletotrichum chlorophyti a pathogen of herbaceous plants.</title>
        <authorList>
            <person name="Gan P."/>
            <person name="Narusaka M."/>
            <person name="Tsushima A."/>
            <person name="Narusaka Y."/>
            <person name="Takano Y."/>
            <person name="Shirasu K."/>
        </authorList>
    </citation>
    <scope>NUCLEOTIDE SEQUENCE [LARGE SCALE GENOMIC DNA]</scope>
    <source>
        <strain evidence="3 4">NTL11</strain>
    </source>
</reference>
<dbReference type="Proteomes" id="UP000186583">
    <property type="component" value="Unassembled WGS sequence"/>
</dbReference>
<keyword evidence="2" id="KW-0812">Transmembrane</keyword>
<keyword evidence="2" id="KW-0472">Membrane</keyword>
<feature type="transmembrane region" description="Helical" evidence="2">
    <location>
        <begin position="158"/>
        <end position="183"/>
    </location>
</feature>
<evidence type="ECO:0000313" key="4">
    <source>
        <dbReference type="Proteomes" id="UP000186583"/>
    </source>
</evidence>
<evidence type="ECO:0000313" key="3">
    <source>
        <dbReference type="EMBL" id="OLN93271.1"/>
    </source>
</evidence>
<dbReference type="EMBL" id="MPGH01000050">
    <property type="protein sequence ID" value="OLN93271.1"/>
    <property type="molecule type" value="Genomic_DNA"/>
</dbReference>
<comment type="caution">
    <text evidence="3">The sequence shown here is derived from an EMBL/GenBank/DDBJ whole genome shotgun (WGS) entry which is preliminary data.</text>
</comment>
<keyword evidence="4" id="KW-1185">Reference proteome</keyword>
<feature type="transmembrane region" description="Helical" evidence="2">
    <location>
        <begin position="236"/>
        <end position="255"/>
    </location>
</feature>
<feature type="region of interest" description="Disordered" evidence="1">
    <location>
        <begin position="1"/>
        <end position="34"/>
    </location>
</feature>
<feature type="transmembrane region" description="Helical" evidence="2">
    <location>
        <begin position="53"/>
        <end position="73"/>
    </location>
</feature>
<dbReference type="Pfam" id="PF11309">
    <property type="entry name" value="DUF3112"/>
    <property type="match status" value="1"/>
</dbReference>
<feature type="transmembrane region" description="Helical" evidence="2">
    <location>
        <begin position="113"/>
        <end position="137"/>
    </location>
</feature>
<dbReference type="AlphaFoldDB" id="A0A1Q8RZU1"/>
<dbReference type="PANTHER" id="PTHR35184:SF1">
    <property type="entry name" value="INTEGRAL MEMBRANE PROTEIN"/>
    <property type="match status" value="1"/>
</dbReference>